<dbReference type="InterPro" id="IPR011006">
    <property type="entry name" value="CheY-like_superfamily"/>
</dbReference>
<dbReference type="SMART" id="SM00448">
    <property type="entry name" value="REC"/>
    <property type="match status" value="1"/>
</dbReference>
<dbReference type="Pfam" id="PF00072">
    <property type="entry name" value="Response_reg"/>
    <property type="match status" value="1"/>
</dbReference>
<gene>
    <name evidence="4" type="ordered locus">syc2277_d</name>
</gene>
<dbReference type="EMBL" id="AP008231">
    <property type="protein sequence ID" value="BAD80467.1"/>
    <property type="molecule type" value="Genomic_DNA"/>
</dbReference>
<keyword evidence="1 2" id="KW-0597">Phosphoprotein</keyword>
<dbReference type="KEGG" id="syc:syc2277_d"/>
<dbReference type="AlphaFoldDB" id="A0A0H3K5C0"/>
<dbReference type="PANTHER" id="PTHR45339">
    <property type="entry name" value="HYBRID SIGNAL TRANSDUCTION HISTIDINE KINASE J"/>
    <property type="match status" value="1"/>
</dbReference>
<sequence length="126" mass="14085">MRGLGMTKILLVEDNEDNWDMLSRRLTRKGFEVVLAHDGAAGVDTARREQPDLILMDMSLPVMDGWEATRQLKADPELQQTPVIALTAHAMASDREKAIAAGCDDYDTKPIELPRLLSKIAQLLER</sequence>
<dbReference type="PROSITE" id="PS50110">
    <property type="entry name" value="RESPONSE_REGULATORY"/>
    <property type="match status" value="1"/>
</dbReference>
<feature type="domain" description="Response regulatory" evidence="3">
    <location>
        <begin position="8"/>
        <end position="124"/>
    </location>
</feature>
<reference evidence="4 5" key="1">
    <citation type="journal article" date="2007" name="Photosyn. Res.">
        <title>Complete nucleotide sequence of the freshwater unicellular cyanobacterium Synechococcus elongatus PCC 6301 chromosome: gene content and organization.</title>
        <authorList>
            <person name="Sugita C."/>
            <person name="Ogata K."/>
            <person name="Shikata M."/>
            <person name="Jikuya H."/>
            <person name="Takano J."/>
            <person name="Furumichi M."/>
            <person name="Kanehisa M."/>
            <person name="Omata T."/>
            <person name="Sugiura M."/>
            <person name="Sugita M."/>
        </authorList>
    </citation>
    <scope>NUCLEOTIDE SEQUENCE [LARGE SCALE GENOMIC DNA]</scope>
    <source>
        <strain evidence="5">ATCC 27144 / PCC 6301 / SAUG 1402/1</strain>
    </source>
</reference>
<accession>A0A0H3K5C0</accession>
<dbReference type="Proteomes" id="UP000001175">
    <property type="component" value="Chromosome"/>
</dbReference>
<organism evidence="4 5">
    <name type="scientific">Synechococcus sp. (strain ATCC 27144 / PCC 6301 / SAUG 1402/1)</name>
    <name type="common">Anacystis nidulans</name>
    <dbReference type="NCBI Taxonomy" id="269084"/>
    <lineage>
        <taxon>Bacteria</taxon>
        <taxon>Bacillati</taxon>
        <taxon>Cyanobacteriota</taxon>
        <taxon>Cyanophyceae</taxon>
        <taxon>Synechococcales</taxon>
        <taxon>Synechococcaceae</taxon>
        <taxon>Synechococcus</taxon>
    </lineage>
</organism>
<dbReference type="Gene3D" id="3.40.50.2300">
    <property type="match status" value="1"/>
</dbReference>
<dbReference type="PANTHER" id="PTHR45339:SF3">
    <property type="entry name" value="HISTIDINE KINASE"/>
    <property type="match status" value="1"/>
</dbReference>
<evidence type="ECO:0000256" key="2">
    <source>
        <dbReference type="PROSITE-ProRule" id="PRU00169"/>
    </source>
</evidence>
<evidence type="ECO:0000313" key="4">
    <source>
        <dbReference type="EMBL" id="BAD80467.1"/>
    </source>
</evidence>
<dbReference type="GO" id="GO:0000160">
    <property type="term" value="P:phosphorelay signal transduction system"/>
    <property type="evidence" value="ECO:0007669"/>
    <property type="project" value="InterPro"/>
</dbReference>
<evidence type="ECO:0000256" key="1">
    <source>
        <dbReference type="ARBA" id="ARBA00022553"/>
    </source>
</evidence>
<dbReference type="eggNOG" id="COG0745">
    <property type="taxonomic scope" value="Bacteria"/>
</dbReference>
<dbReference type="SUPFAM" id="SSF52172">
    <property type="entry name" value="CheY-like"/>
    <property type="match status" value="1"/>
</dbReference>
<dbReference type="InterPro" id="IPR001789">
    <property type="entry name" value="Sig_transdc_resp-reg_receiver"/>
</dbReference>
<evidence type="ECO:0000313" key="5">
    <source>
        <dbReference type="Proteomes" id="UP000001175"/>
    </source>
</evidence>
<proteinExistence type="predicted"/>
<protein>
    <submittedName>
        <fullName evidence="4">Two-component response regulator</fullName>
    </submittedName>
</protein>
<name>A0A0H3K5C0_SYNP6</name>
<evidence type="ECO:0000259" key="3">
    <source>
        <dbReference type="PROSITE" id="PS50110"/>
    </source>
</evidence>
<feature type="modified residue" description="4-aspartylphosphate" evidence="2">
    <location>
        <position position="57"/>
    </location>
</feature>